<keyword evidence="1" id="KW-1133">Transmembrane helix</keyword>
<evidence type="ECO:0000313" key="4">
    <source>
        <dbReference type="Proteomes" id="UP001623591"/>
    </source>
</evidence>
<dbReference type="InterPro" id="IPR021729">
    <property type="entry name" value="DUF3298"/>
</dbReference>
<feature type="transmembrane region" description="Helical" evidence="1">
    <location>
        <begin position="43"/>
        <end position="61"/>
    </location>
</feature>
<gene>
    <name evidence="3" type="ORF">ACJDUG_09405</name>
</gene>
<dbReference type="RefSeq" id="WP_406769645.1">
    <property type="nucleotide sequence ID" value="NZ_JBJHZZ010000005.1"/>
</dbReference>
<dbReference type="Proteomes" id="UP001623591">
    <property type="component" value="Unassembled WGS sequence"/>
</dbReference>
<accession>A0ABW8T3Y3</accession>
<reference evidence="3 4" key="1">
    <citation type="submission" date="2024-11" db="EMBL/GenBank/DDBJ databases">
        <authorList>
            <person name="Heng Y.C."/>
            <person name="Lim A.C.H."/>
            <person name="Lee J.K.Y."/>
            <person name="Kittelmann S."/>
        </authorList>
    </citation>
    <scope>NUCLEOTIDE SEQUENCE [LARGE SCALE GENOMIC DNA]</scope>
    <source>
        <strain evidence="3 4">WILCCON 0185</strain>
    </source>
</reference>
<keyword evidence="1" id="KW-0472">Membrane</keyword>
<organism evidence="3 4">
    <name type="scientific">Candidatus Clostridium stratigraminis</name>
    <dbReference type="NCBI Taxonomy" id="3381661"/>
    <lineage>
        <taxon>Bacteria</taxon>
        <taxon>Bacillati</taxon>
        <taxon>Bacillota</taxon>
        <taxon>Clostridia</taxon>
        <taxon>Eubacteriales</taxon>
        <taxon>Clostridiaceae</taxon>
        <taxon>Clostridium</taxon>
    </lineage>
</organism>
<keyword evidence="1" id="KW-0812">Transmembrane</keyword>
<dbReference type="EMBL" id="JBJHZZ010000005">
    <property type="protein sequence ID" value="MFL0247188.1"/>
    <property type="molecule type" value="Genomic_DNA"/>
</dbReference>
<proteinExistence type="predicted"/>
<dbReference type="Gene3D" id="3.30.565.40">
    <property type="entry name" value="Fervidobacterium nodosum Rt17-B1 like"/>
    <property type="match status" value="1"/>
</dbReference>
<sequence length="296" mass="33295">MNKDLFELKKEYLEIPIPKELDFIVKGALKKAGVKKNNTLRRISITAASIAVLIAALTIGVNSSPVFARNLAKVPIVGNIVRIIAFKEYVVDEGNYNAKIKTPAIQGLKNKDLESSLNEKYLAENKKLYEEFTKEIEELKGKSEAHLGVDSGYIVKTDNENILSVGRYVVNTAASSSTTMKYDTIDKQREVLITLPSLFKDNSYVKTISNYIKTQMIEQMKADDSKTYWVHIDGKEDVFPVFNEIAENQSFYINQEGKLVISFDKYEVGPGVMGIVEFTIPTELIKNTLVGDEYIK</sequence>
<evidence type="ECO:0000259" key="2">
    <source>
        <dbReference type="Pfam" id="PF11738"/>
    </source>
</evidence>
<feature type="domain" description="DUF3298" evidence="2">
    <location>
        <begin position="198"/>
        <end position="282"/>
    </location>
</feature>
<dbReference type="Gene3D" id="3.90.640.20">
    <property type="entry name" value="Heat-shock cognate protein, ATPase"/>
    <property type="match status" value="1"/>
</dbReference>
<dbReference type="InterPro" id="IPR037126">
    <property type="entry name" value="PdaC/RsiV-like_sf"/>
</dbReference>
<keyword evidence="4" id="KW-1185">Reference proteome</keyword>
<dbReference type="Pfam" id="PF11738">
    <property type="entry name" value="DUF3298"/>
    <property type="match status" value="1"/>
</dbReference>
<evidence type="ECO:0000256" key="1">
    <source>
        <dbReference type="SAM" id="Phobius"/>
    </source>
</evidence>
<evidence type="ECO:0000313" key="3">
    <source>
        <dbReference type="EMBL" id="MFL0247188.1"/>
    </source>
</evidence>
<name>A0ABW8T3Y3_9CLOT</name>
<protein>
    <submittedName>
        <fullName evidence="3">RsiV family protein</fullName>
    </submittedName>
</protein>
<comment type="caution">
    <text evidence="3">The sequence shown here is derived from an EMBL/GenBank/DDBJ whole genome shotgun (WGS) entry which is preliminary data.</text>
</comment>